<dbReference type="Proteomes" id="UP000887565">
    <property type="component" value="Unplaced"/>
</dbReference>
<dbReference type="AlphaFoldDB" id="A0A915JE18"/>
<evidence type="ECO:0000313" key="3">
    <source>
        <dbReference type="WBParaSite" id="nRc.2.0.1.t23841-RA"/>
    </source>
</evidence>
<evidence type="ECO:0000313" key="2">
    <source>
        <dbReference type="Proteomes" id="UP000887565"/>
    </source>
</evidence>
<proteinExistence type="predicted"/>
<evidence type="ECO:0000256" key="1">
    <source>
        <dbReference type="SAM" id="MobiDB-lite"/>
    </source>
</evidence>
<sequence length="91" mass="10075">MVFGWQSANGGNYPLRPATSEGGRSEQLSFDSIGSKFYQYDVRIDRDFPKYEQNEISIKNQSALGKNVKSAKKITHGASNVVQMIDGDDKG</sequence>
<accession>A0A915JE18</accession>
<name>A0A915JE18_ROMCU</name>
<feature type="compositionally biased region" description="Polar residues" evidence="1">
    <location>
        <begin position="1"/>
        <end position="10"/>
    </location>
</feature>
<organism evidence="2 3">
    <name type="scientific">Romanomermis culicivorax</name>
    <name type="common">Nematode worm</name>
    <dbReference type="NCBI Taxonomy" id="13658"/>
    <lineage>
        <taxon>Eukaryota</taxon>
        <taxon>Metazoa</taxon>
        <taxon>Ecdysozoa</taxon>
        <taxon>Nematoda</taxon>
        <taxon>Enoplea</taxon>
        <taxon>Dorylaimia</taxon>
        <taxon>Mermithida</taxon>
        <taxon>Mermithoidea</taxon>
        <taxon>Mermithidae</taxon>
        <taxon>Romanomermis</taxon>
    </lineage>
</organism>
<keyword evidence="2" id="KW-1185">Reference proteome</keyword>
<protein>
    <submittedName>
        <fullName evidence="3">Uncharacterized protein</fullName>
    </submittedName>
</protein>
<feature type="region of interest" description="Disordered" evidence="1">
    <location>
        <begin position="1"/>
        <end position="27"/>
    </location>
</feature>
<reference evidence="3" key="1">
    <citation type="submission" date="2022-11" db="UniProtKB">
        <authorList>
            <consortium name="WormBaseParasite"/>
        </authorList>
    </citation>
    <scope>IDENTIFICATION</scope>
</reference>
<dbReference type="WBParaSite" id="nRc.2.0.1.t23841-RA">
    <property type="protein sequence ID" value="nRc.2.0.1.t23841-RA"/>
    <property type="gene ID" value="nRc.2.0.1.g23841"/>
</dbReference>